<evidence type="ECO:0008006" key="2">
    <source>
        <dbReference type="Google" id="ProtNLM"/>
    </source>
</evidence>
<accession>A0A381THQ2</accession>
<dbReference type="GO" id="GO:0004766">
    <property type="term" value="F:spermidine synthase activity"/>
    <property type="evidence" value="ECO:0007669"/>
    <property type="project" value="TreeGrafter"/>
</dbReference>
<evidence type="ECO:0000313" key="1">
    <source>
        <dbReference type="EMBL" id="SVA15590.1"/>
    </source>
</evidence>
<dbReference type="PANTHER" id="PTHR11558:SF11">
    <property type="entry name" value="SPERMIDINE SYNTHASE"/>
    <property type="match status" value="1"/>
</dbReference>
<organism evidence="1">
    <name type="scientific">marine metagenome</name>
    <dbReference type="NCBI Taxonomy" id="408172"/>
    <lineage>
        <taxon>unclassified sequences</taxon>
        <taxon>metagenomes</taxon>
        <taxon>ecological metagenomes</taxon>
    </lineage>
</organism>
<gene>
    <name evidence="1" type="ORF">METZ01_LOCUS68444</name>
</gene>
<dbReference type="Gene3D" id="3.40.50.150">
    <property type="entry name" value="Vaccinia Virus protein VP39"/>
    <property type="match status" value="1"/>
</dbReference>
<dbReference type="InterPro" id="IPR029063">
    <property type="entry name" value="SAM-dependent_MTases_sf"/>
</dbReference>
<dbReference type="CDD" id="cd02440">
    <property type="entry name" value="AdoMet_MTases"/>
    <property type="match status" value="1"/>
</dbReference>
<protein>
    <recommendedName>
        <fullName evidence="2">PABS domain-containing protein</fullName>
    </recommendedName>
</protein>
<proteinExistence type="predicted"/>
<dbReference type="Pfam" id="PF01564">
    <property type="entry name" value="Spermine_synth"/>
    <property type="match status" value="1"/>
</dbReference>
<dbReference type="AlphaFoldDB" id="A0A381THQ2"/>
<dbReference type="InterPro" id="IPR001045">
    <property type="entry name" value="Spermi_synthase"/>
</dbReference>
<sequence>MALLWSHREKGVLYQVRAAGSSRRLYADGVLHTQFNPRRIVTGSVWDLLWLPVFFLTAPRVERVLVLGAGAGAVIRQLDMLFQPKEIVAVENNPVHLRVAREFFGVTRQMTVLHEADAAEFIRRYRGGRFDLIIDDLFVARGNVARRALSCDSRWIKQLVRHLRKDGILCVNFADRLEYLATPFS</sequence>
<dbReference type="PANTHER" id="PTHR11558">
    <property type="entry name" value="SPERMIDINE/SPERMINE SYNTHASE"/>
    <property type="match status" value="1"/>
</dbReference>
<name>A0A381THQ2_9ZZZZ</name>
<dbReference type="SUPFAM" id="SSF53335">
    <property type="entry name" value="S-adenosyl-L-methionine-dependent methyltransferases"/>
    <property type="match status" value="1"/>
</dbReference>
<dbReference type="EMBL" id="UINC01004607">
    <property type="protein sequence ID" value="SVA15590.1"/>
    <property type="molecule type" value="Genomic_DNA"/>
</dbReference>
<dbReference type="GO" id="GO:0005829">
    <property type="term" value="C:cytosol"/>
    <property type="evidence" value="ECO:0007669"/>
    <property type="project" value="TreeGrafter"/>
</dbReference>
<dbReference type="GO" id="GO:0008295">
    <property type="term" value="P:spermidine biosynthetic process"/>
    <property type="evidence" value="ECO:0007669"/>
    <property type="project" value="TreeGrafter"/>
</dbReference>
<feature type="non-terminal residue" evidence="1">
    <location>
        <position position="185"/>
    </location>
</feature>
<reference evidence="1" key="1">
    <citation type="submission" date="2018-05" db="EMBL/GenBank/DDBJ databases">
        <authorList>
            <person name="Lanie J.A."/>
            <person name="Ng W.-L."/>
            <person name="Kazmierczak K.M."/>
            <person name="Andrzejewski T.M."/>
            <person name="Davidsen T.M."/>
            <person name="Wayne K.J."/>
            <person name="Tettelin H."/>
            <person name="Glass J.I."/>
            <person name="Rusch D."/>
            <person name="Podicherti R."/>
            <person name="Tsui H.-C.T."/>
            <person name="Winkler M.E."/>
        </authorList>
    </citation>
    <scope>NUCLEOTIDE SEQUENCE</scope>
</reference>